<name>A0AAD9EDE4_9PEZI</name>
<proteinExistence type="predicted"/>
<dbReference type="EMBL" id="JAQOWY010000311">
    <property type="protein sequence ID" value="KAK1844440.1"/>
    <property type="molecule type" value="Genomic_DNA"/>
</dbReference>
<dbReference type="Proteomes" id="UP001243330">
    <property type="component" value="Unassembled WGS sequence"/>
</dbReference>
<comment type="caution">
    <text evidence="1">The sequence shown here is derived from an EMBL/GenBank/DDBJ whole genome shotgun (WGS) entry which is preliminary data.</text>
</comment>
<keyword evidence="2" id="KW-1185">Reference proteome</keyword>
<dbReference type="AlphaFoldDB" id="A0AAD9EDE4"/>
<gene>
    <name evidence="1" type="ORF">CCHR01_12932</name>
</gene>
<protein>
    <submittedName>
        <fullName evidence="1">Uncharacterized protein</fullName>
    </submittedName>
</protein>
<accession>A0AAD9EDE4</accession>
<organism evidence="1 2">
    <name type="scientific">Colletotrichum chrysophilum</name>
    <dbReference type="NCBI Taxonomy" id="1836956"/>
    <lineage>
        <taxon>Eukaryota</taxon>
        <taxon>Fungi</taxon>
        <taxon>Dikarya</taxon>
        <taxon>Ascomycota</taxon>
        <taxon>Pezizomycotina</taxon>
        <taxon>Sordariomycetes</taxon>
        <taxon>Hypocreomycetidae</taxon>
        <taxon>Glomerellales</taxon>
        <taxon>Glomerellaceae</taxon>
        <taxon>Colletotrichum</taxon>
        <taxon>Colletotrichum gloeosporioides species complex</taxon>
    </lineage>
</organism>
<reference evidence="1" key="1">
    <citation type="submission" date="2023-01" db="EMBL/GenBank/DDBJ databases">
        <title>Colletotrichum chrysophilum M932 genome sequence.</title>
        <authorList>
            <person name="Baroncelli R."/>
        </authorList>
    </citation>
    <scope>NUCLEOTIDE SEQUENCE</scope>
    <source>
        <strain evidence="1">M932</strain>
    </source>
</reference>
<evidence type="ECO:0000313" key="2">
    <source>
        <dbReference type="Proteomes" id="UP001243330"/>
    </source>
</evidence>
<sequence length="64" mass="6874">MCLKCPEALGKPHAKTGARSAVIFPNGMIGQYPSITQHHTSAMSAHLGFPRSLGLVMNARCYDC</sequence>
<evidence type="ECO:0000313" key="1">
    <source>
        <dbReference type="EMBL" id="KAK1844440.1"/>
    </source>
</evidence>